<gene>
    <name evidence="8" type="ORF">P6P90_02810</name>
</gene>
<dbReference type="InterPro" id="IPR052923">
    <property type="entry name" value="UPF0718"/>
</dbReference>
<name>A0ABT6H3E9_9BACI</name>
<keyword evidence="6 7" id="KW-0472">Membrane</keyword>
<keyword evidence="4 7" id="KW-0812">Transmembrane</keyword>
<dbReference type="InterPro" id="IPR005524">
    <property type="entry name" value="DUF318"/>
</dbReference>
<sequence length="324" mass="36377">MTSSRKDWMAVLLFLSLLFLFLGVDFTALASLHNHIAPDWRNMIVMFLSVFLEAMPFVMVGVFASACIQTFISEATIKRLIPKFPVVGILPTACIGLIFPMCECVIIPVVRRLIQKGLPVHLGIVMIVSVPVLNPIVFASTYYAFRSTPQMAYDRMVAAGIATMLIGIVMYMLYKERKDVLQPYEEQAKVTHVHGRFFATIHHAADEFFEAGKYVLLGAFVASLFQTFLSRDVLTNLGANEFISPFIMMVFAYILSLCSEADAFIAASLQHAFPAKPLLAFLVFGPMLDFKNTLMLFAYFKKKFVFVLIGVISIIVYLVAILYR</sequence>
<dbReference type="EMBL" id="JARULN010000001">
    <property type="protein sequence ID" value="MDG5752931.1"/>
    <property type="molecule type" value="Genomic_DNA"/>
</dbReference>
<evidence type="ECO:0000256" key="4">
    <source>
        <dbReference type="ARBA" id="ARBA00022692"/>
    </source>
</evidence>
<proteinExistence type="inferred from homology"/>
<comment type="caution">
    <text evidence="8">The sequence shown here is derived from an EMBL/GenBank/DDBJ whole genome shotgun (WGS) entry which is preliminary data.</text>
</comment>
<feature type="transmembrane region" description="Helical" evidence="7">
    <location>
        <begin position="278"/>
        <end position="297"/>
    </location>
</feature>
<keyword evidence="3" id="KW-1003">Cell membrane</keyword>
<feature type="transmembrane region" description="Helical" evidence="7">
    <location>
        <begin position="304"/>
        <end position="323"/>
    </location>
</feature>
<accession>A0ABT6H3E9</accession>
<evidence type="ECO:0000313" key="9">
    <source>
        <dbReference type="Proteomes" id="UP001218246"/>
    </source>
</evidence>
<feature type="transmembrane region" description="Helical" evidence="7">
    <location>
        <begin position="246"/>
        <end position="266"/>
    </location>
</feature>
<evidence type="ECO:0000256" key="2">
    <source>
        <dbReference type="ARBA" id="ARBA00006386"/>
    </source>
</evidence>
<feature type="transmembrane region" description="Helical" evidence="7">
    <location>
        <begin position="122"/>
        <end position="145"/>
    </location>
</feature>
<dbReference type="PANTHER" id="PTHR34184">
    <property type="entry name" value="UPF0718 PROTEIN YCGR"/>
    <property type="match status" value="1"/>
</dbReference>
<keyword evidence="5 7" id="KW-1133">Transmembrane helix</keyword>
<evidence type="ECO:0000256" key="1">
    <source>
        <dbReference type="ARBA" id="ARBA00004651"/>
    </source>
</evidence>
<evidence type="ECO:0000256" key="3">
    <source>
        <dbReference type="ARBA" id="ARBA00022475"/>
    </source>
</evidence>
<feature type="transmembrane region" description="Helical" evidence="7">
    <location>
        <begin position="84"/>
        <end position="110"/>
    </location>
</feature>
<dbReference type="RefSeq" id="WP_124564023.1">
    <property type="nucleotide sequence ID" value="NZ_JARRRY010000001.1"/>
</dbReference>
<comment type="similarity">
    <text evidence="2">Belongs to the UPF0718 family.</text>
</comment>
<organism evidence="8 9">
    <name type="scientific">Ectobacillus antri</name>
    <dbReference type="NCBI Taxonomy" id="2486280"/>
    <lineage>
        <taxon>Bacteria</taxon>
        <taxon>Bacillati</taxon>
        <taxon>Bacillota</taxon>
        <taxon>Bacilli</taxon>
        <taxon>Bacillales</taxon>
        <taxon>Bacillaceae</taxon>
        <taxon>Ectobacillus</taxon>
    </lineage>
</organism>
<protein>
    <submittedName>
        <fullName evidence="8">Permease</fullName>
    </submittedName>
</protein>
<keyword evidence="9" id="KW-1185">Reference proteome</keyword>
<dbReference type="Pfam" id="PF03773">
    <property type="entry name" value="ArsP_1"/>
    <property type="match status" value="1"/>
</dbReference>
<evidence type="ECO:0000256" key="5">
    <source>
        <dbReference type="ARBA" id="ARBA00022989"/>
    </source>
</evidence>
<evidence type="ECO:0000256" key="7">
    <source>
        <dbReference type="SAM" id="Phobius"/>
    </source>
</evidence>
<reference evidence="8 9" key="1">
    <citation type="submission" date="2023-04" db="EMBL/GenBank/DDBJ databases">
        <title>Ectobacillus antri isolated from activated sludge.</title>
        <authorList>
            <person name="Yan P."/>
            <person name="Liu X."/>
        </authorList>
    </citation>
    <scope>NUCLEOTIDE SEQUENCE [LARGE SCALE GENOMIC DNA]</scope>
    <source>
        <strain evidence="8 9">C18H</strain>
    </source>
</reference>
<evidence type="ECO:0000256" key="6">
    <source>
        <dbReference type="ARBA" id="ARBA00023136"/>
    </source>
</evidence>
<dbReference type="Proteomes" id="UP001218246">
    <property type="component" value="Unassembled WGS sequence"/>
</dbReference>
<comment type="subcellular location">
    <subcellularLocation>
        <location evidence="1">Cell membrane</location>
        <topology evidence="1">Multi-pass membrane protein</topology>
    </subcellularLocation>
</comment>
<evidence type="ECO:0000313" key="8">
    <source>
        <dbReference type="EMBL" id="MDG5752931.1"/>
    </source>
</evidence>
<feature type="transmembrane region" description="Helical" evidence="7">
    <location>
        <begin position="157"/>
        <end position="174"/>
    </location>
</feature>
<feature type="transmembrane region" description="Helical" evidence="7">
    <location>
        <begin position="46"/>
        <end position="72"/>
    </location>
</feature>
<dbReference type="PANTHER" id="PTHR34184:SF4">
    <property type="entry name" value="UPF0718 PROTEIN YCGR"/>
    <property type="match status" value="1"/>
</dbReference>